<dbReference type="Proteomes" id="UP000216195">
    <property type="component" value="Unassembled WGS sequence"/>
</dbReference>
<evidence type="ECO:0000313" key="14">
    <source>
        <dbReference type="Proteomes" id="UP000219947"/>
    </source>
</evidence>
<keyword evidence="14" id="KW-1185">Reference proteome</keyword>
<evidence type="ECO:0000256" key="6">
    <source>
        <dbReference type="ARBA" id="ARBA00023065"/>
    </source>
</evidence>
<evidence type="ECO:0000256" key="3">
    <source>
        <dbReference type="ARBA" id="ARBA00007681"/>
    </source>
</evidence>
<keyword evidence="8 10" id="KW-0139">CF(1)</keyword>
<dbReference type="GO" id="GO:0042777">
    <property type="term" value="P:proton motive force-driven plasma membrane ATP synthesis"/>
    <property type="evidence" value="ECO:0007669"/>
    <property type="project" value="UniProtKB-UniRule"/>
</dbReference>
<proteinExistence type="inferred from homology"/>
<dbReference type="Proteomes" id="UP000219947">
    <property type="component" value="Unassembled WGS sequence"/>
</dbReference>
<dbReference type="SUPFAM" id="SSF52943">
    <property type="entry name" value="ATP synthase (F1-ATPase), gamma subunit"/>
    <property type="match status" value="1"/>
</dbReference>
<evidence type="ECO:0000256" key="8">
    <source>
        <dbReference type="ARBA" id="ARBA00023196"/>
    </source>
</evidence>
<dbReference type="OMA" id="MQITSAM"/>
<evidence type="ECO:0000313" key="11">
    <source>
        <dbReference type="EMBL" id="PAK86201.1"/>
    </source>
</evidence>
<dbReference type="NCBIfam" id="NF004145">
    <property type="entry name" value="PRK05621.1-2"/>
    <property type="match status" value="1"/>
</dbReference>
<dbReference type="NCBIfam" id="TIGR01146">
    <property type="entry name" value="ATPsyn_F1gamma"/>
    <property type="match status" value="1"/>
</dbReference>
<dbReference type="GO" id="GO:0005524">
    <property type="term" value="F:ATP binding"/>
    <property type="evidence" value="ECO:0007669"/>
    <property type="project" value="UniProtKB-UniRule"/>
</dbReference>
<evidence type="ECO:0000313" key="12">
    <source>
        <dbReference type="EMBL" id="PEN16565.1"/>
    </source>
</evidence>
<keyword evidence="10" id="KW-1003">Cell membrane</keyword>
<protein>
    <recommendedName>
        <fullName evidence="10">ATP synthase gamma chain</fullName>
    </recommendedName>
    <alternativeName>
        <fullName evidence="10">ATP synthase F1 sector gamma subunit</fullName>
    </alternativeName>
    <alternativeName>
        <fullName evidence="10">F-ATPase gamma subunit</fullName>
    </alternativeName>
</protein>
<evidence type="ECO:0000256" key="1">
    <source>
        <dbReference type="ARBA" id="ARBA00003456"/>
    </source>
</evidence>
<evidence type="ECO:0000256" key="5">
    <source>
        <dbReference type="ARBA" id="ARBA00022781"/>
    </source>
</evidence>
<dbReference type="GO" id="GO:0046933">
    <property type="term" value="F:proton-transporting ATP synthase activity, rotational mechanism"/>
    <property type="evidence" value="ECO:0007669"/>
    <property type="project" value="UniProtKB-UniRule"/>
</dbReference>
<gene>
    <name evidence="10" type="primary">atpG</name>
    <name evidence="11" type="ORF">B8W87_03515</name>
    <name evidence="12" type="ORF">CRM92_00530</name>
</gene>
<dbReference type="Pfam" id="PF00231">
    <property type="entry name" value="ATP-synt"/>
    <property type="match status" value="1"/>
</dbReference>
<dbReference type="GO" id="GO:0005886">
    <property type="term" value="C:plasma membrane"/>
    <property type="evidence" value="ECO:0007669"/>
    <property type="project" value="UniProtKB-SubCell"/>
</dbReference>
<dbReference type="GO" id="GO:0045259">
    <property type="term" value="C:proton-transporting ATP synthase complex"/>
    <property type="evidence" value="ECO:0007669"/>
    <property type="project" value="UniProtKB-KW"/>
</dbReference>
<dbReference type="EMBL" id="PDEV01000001">
    <property type="protein sequence ID" value="PEN16565.1"/>
    <property type="molecule type" value="Genomic_DNA"/>
</dbReference>
<comment type="caution">
    <text evidence="12">The sequence shown here is derived from an EMBL/GenBank/DDBJ whole genome shotgun (WGS) entry which is preliminary data.</text>
</comment>
<evidence type="ECO:0000313" key="13">
    <source>
        <dbReference type="Proteomes" id="UP000216195"/>
    </source>
</evidence>
<dbReference type="EMBL" id="NCWU01000003">
    <property type="protein sequence ID" value="PAK86201.1"/>
    <property type="molecule type" value="Genomic_DNA"/>
</dbReference>
<reference evidence="11 13" key="1">
    <citation type="submission" date="2017-04" db="EMBL/GenBank/DDBJ databases">
        <title>Kefir bacterial isolates.</title>
        <authorList>
            <person name="Kim Y."/>
            <person name="Blasche S."/>
            <person name="Patil K.R."/>
        </authorList>
    </citation>
    <scope>NUCLEOTIDE SEQUENCE [LARGE SCALE GENOMIC DNA]</scope>
    <source>
        <strain evidence="11 13">OG2-1</strain>
    </source>
</reference>
<accession>A0A5F0MBN5</accession>
<accession>A0A269YLU6</accession>
<keyword evidence="5 10" id="KW-0375">Hydrogen ion transport</keyword>
<evidence type="ECO:0000256" key="9">
    <source>
        <dbReference type="ARBA" id="ARBA00023310"/>
    </source>
</evidence>
<dbReference type="HAMAP" id="MF_00815">
    <property type="entry name" value="ATP_synth_gamma_bact"/>
    <property type="match status" value="1"/>
</dbReference>
<dbReference type="Gene3D" id="3.40.1380.10">
    <property type="match status" value="1"/>
</dbReference>
<sequence>MGGADVQEKGSSMGAQIRVYRQKIASTSSMQKIFKAMEMIATSRINKARRSAQTTGPYANALTRVVTALATQQSVQHPLIHRPDTFGKHEHKRSAVLVMTSDRGLAGSYSSSVLKKTEELIERLRGEGREIQLYLVGRKAKSYFEFRERPYERAWEGHTDNPHIDTAVEIRDVFLEEYEKGHENGGVDDLHIVYTEFKSMVTQETKILRLLPIHVAEATKLGEEIVPDEELSSADYQQPASFEFEPSPQEVLDALLPRYIASRIFACLLQAAASELASRQRAMKTAGDNAETLIKKYTRLMNNARQAEITQELSEIVGGADALASS</sequence>
<dbReference type="InterPro" id="IPR023632">
    <property type="entry name" value="ATP_synth_F1_gsu_CS"/>
</dbReference>
<dbReference type="AlphaFoldDB" id="A0A269YLU6"/>
<keyword evidence="4 10" id="KW-0813">Transport</keyword>
<comment type="subunit">
    <text evidence="10">F-type ATPases have 2 components, CF(1) - the catalytic core - and CF(0) - the membrane proton channel. CF(1) has five subunits: alpha(3), beta(3), gamma(1), delta(1), epsilon(1). CF(0) has three main subunits: a, b and c.</text>
</comment>
<evidence type="ECO:0000256" key="10">
    <source>
        <dbReference type="HAMAP-Rule" id="MF_00815"/>
    </source>
</evidence>
<keyword evidence="9 10" id="KW-0066">ATP synthesis</keyword>
<comment type="subcellular location">
    <subcellularLocation>
        <location evidence="10">Cell membrane</location>
        <topology evidence="10">Peripheral membrane protein</topology>
    </subcellularLocation>
    <subcellularLocation>
        <location evidence="2">Membrane</location>
        <topology evidence="2">Peripheral membrane protein</topology>
    </subcellularLocation>
</comment>
<evidence type="ECO:0000256" key="4">
    <source>
        <dbReference type="ARBA" id="ARBA00022448"/>
    </source>
</evidence>
<dbReference type="InterPro" id="IPR035968">
    <property type="entry name" value="ATP_synth_F1_ATPase_gsu"/>
</dbReference>
<dbReference type="CDD" id="cd12151">
    <property type="entry name" value="F1-ATPase_gamma"/>
    <property type="match status" value="1"/>
</dbReference>
<name>A0A269YLU6_9MICC</name>
<organism evidence="12 14">
    <name type="scientific">Rothia dentocariosa</name>
    <dbReference type="NCBI Taxonomy" id="2047"/>
    <lineage>
        <taxon>Bacteria</taxon>
        <taxon>Bacillati</taxon>
        <taxon>Actinomycetota</taxon>
        <taxon>Actinomycetes</taxon>
        <taxon>Micrococcales</taxon>
        <taxon>Micrococcaceae</taxon>
        <taxon>Rothia</taxon>
    </lineage>
</organism>
<dbReference type="PRINTS" id="PR00126">
    <property type="entry name" value="ATPASEGAMMA"/>
</dbReference>
<keyword evidence="7 10" id="KW-0472">Membrane</keyword>
<dbReference type="InterPro" id="IPR000131">
    <property type="entry name" value="ATP_synth_F1_gsu"/>
</dbReference>
<dbReference type="PROSITE" id="PS00153">
    <property type="entry name" value="ATPASE_GAMMA"/>
    <property type="match status" value="1"/>
</dbReference>
<reference evidence="12" key="2">
    <citation type="submission" date="2017-10" db="EMBL/GenBank/DDBJ databases">
        <title>Kefir isolates.</title>
        <authorList>
            <person name="Kim Y."/>
            <person name="Blasche S."/>
        </authorList>
    </citation>
    <scope>NUCLEOTIDE SEQUENCE [LARGE SCALE GENOMIC DNA]</scope>
    <source>
        <strain evidence="12">OG2-2</strain>
    </source>
</reference>
<dbReference type="PANTHER" id="PTHR11693:SF22">
    <property type="entry name" value="ATP SYNTHASE SUBUNIT GAMMA, MITOCHONDRIAL"/>
    <property type="match status" value="1"/>
</dbReference>
<comment type="function">
    <text evidence="1 10">Produces ATP from ADP in the presence of a proton gradient across the membrane. The gamma chain is believed to be important in regulating ATPase activity and the flow of protons through the CF(0) complex.</text>
</comment>
<comment type="similarity">
    <text evidence="3 10">Belongs to the ATPase gamma chain family.</text>
</comment>
<dbReference type="Gene3D" id="1.10.287.80">
    <property type="entry name" value="ATP synthase, gamma subunit, helix hairpin domain"/>
    <property type="match status" value="2"/>
</dbReference>
<evidence type="ECO:0000256" key="7">
    <source>
        <dbReference type="ARBA" id="ARBA00023136"/>
    </source>
</evidence>
<dbReference type="PANTHER" id="PTHR11693">
    <property type="entry name" value="ATP SYNTHASE GAMMA CHAIN"/>
    <property type="match status" value="1"/>
</dbReference>
<evidence type="ECO:0000256" key="2">
    <source>
        <dbReference type="ARBA" id="ARBA00004170"/>
    </source>
</evidence>
<keyword evidence="6 10" id="KW-0406">Ion transport</keyword>